<evidence type="ECO:0000256" key="4">
    <source>
        <dbReference type="ARBA" id="ARBA00022853"/>
    </source>
</evidence>
<dbReference type="InterPro" id="IPR032563">
    <property type="entry name" value="DAMP1_SANT-like"/>
</dbReference>
<keyword evidence="4" id="KW-0156">Chromatin regulator</keyword>
<dbReference type="Gene3D" id="1.10.10.60">
    <property type="entry name" value="Homeodomain-like"/>
    <property type="match status" value="1"/>
</dbReference>
<dbReference type="GO" id="GO:0006338">
    <property type="term" value="P:chromatin remodeling"/>
    <property type="evidence" value="ECO:0007669"/>
    <property type="project" value="InterPro"/>
</dbReference>
<feature type="region of interest" description="Disordered" evidence="9">
    <location>
        <begin position="460"/>
        <end position="514"/>
    </location>
</feature>
<dbReference type="Proteomes" id="UP000318582">
    <property type="component" value="Unassembled WGS sequence"/>
</dbReference>
<dbReference type="GO" id="GO:0035267">
    <property type="term" value="C:NuA4 histone acetyltransferase complex"/>
    <property type="evidence" value="ECO:0007669"/>
    <property type="project" value="InterPro"/>
</dbReference>
<dbReference type="Pfam" id="PF16282">
    <property type="entry name" value="SANT_DAMP1_like"/>
    <property type="match status" value="1"/>
</dbReference>
<dbReference type="AlphaFoldDB" id="A0A507DTP6"/>
<dbReference type="GO" id="GO:0006281">
    <property type="term" value="P:DNA repair"/>
    <property type="evidence" value="ECO:0007669"/>
    <property type="project" value="InterPro"/>
</dbReference>
<evidence type="ECO:0000256" key="2">
    <source>
        <dbReference type="ARBA" id="ARBA00006918"/>
    </source>
</evidence>
<evidence type="ECO:0000256" key="8">
    <source>
        <dbReference type="SAM" id="Coils"/>
    </source>
</evidence>
<feature type="region of interest" description="Disordered" evidence="9">
    <location>
        <begin position="290"/>
        <end position="374"/>
    </location>
</feature>
<accession>A0A507DTP6</accession>
<evidence type="ECO:0000256" key="6">
    <source>
        <dbReference type="ARBA" id="ARBA00023163"/>
    </source>
</evidence>
<feature type="domain" description="DNA methyltransferase 1-associated 1" evidence="10">
    <location>
        <begin position="382"/>
        <end position="464"/>
    </location>
</feature>
<evidence type="ECO:0000313" key="13">
    <source>
        <dbReference type="Proteomes" id="UP000318582"/>
    </source>
</evidence>
<feature type="region of interest" description="Disordered" evidence="9">
    <location>
        <begin position="22"/>
        <end position="45"/>
    </location>
</feature>
<dbReference type="GO" id="GO:0003714">
    <property type="term" value="F:transcription corepressor activity"/>
    <property type="evidence" value="ECO:0007669"/>
    <property type="project" value="TreeGrafter"/>
</dbReference>
<feature type="coiled-coil region" evidence="8">
    <location>
        <begin position="225"/>
        <end position="259"/>
    </location>
</feature>
<evidence type="ECO:0000256" key="9">
    <source>
        <dbReference type="SAM" id="MobiDB-lite"/>
    </source>
</evidence>
<evidence type="ECO:0000256" key="5">
    <source>
        <dbReference type="ARBA" id="ARBA00023015"/>
    </source>
</evidence>
<keyword evidence="5" id="KW-0805">Transcription regulation</keyword>
<evidence type="ECO:0000256" key="1">
    <source>
        <dbReference type="ARBA" id="ARBA00004123"/>
    </source>
</evidence>
<dbReference type="PANTHER" id="PTHR12855:SF10">
    <property type="entry name" value="DNA METHYLTRANSFERASE 1-ASSOCIATED PROTEIN 1"/>
    <property type="match status" value="1"/>
</dbReference>
<keyword evidence="7" id="KW-0539">Nucleus</keyword>
<evidence type="ECO:0000259" key="11">
    <source>
        <dbReference type="Pfam" id="PF16282"/>
    </source>
</evidence>
<dbReference type="EMBL" id="QEAQ01000150">
    <property type="protein sequence ID" value="TPX54577.1"/>
    <property type="molecule type" value="Genomic_DNA"/>
</dbReference>
<evidence type="ECO:0000259" key="10">
    <source>
        <dbReference type="Pfam" id="PF05499"/>
    </source>
</evidence>
<keyword evidence="6" id="KW-0804">Transcription</keyword>
<evidence type="ECO:0000256" key="7">
    <source>
        <dbReference type="ARBA" id="ARBA00023242"/>
    </source>
</evidence>
<proteinExistence type="inferred from homology"/>
<dbReference type="PANTHER" id="PTHR12855">
    <property type="entry name" value="DNA METHYLTRANSFERASE 1-ASSOCIATED PROTEIN 1 FAMILY MEMBER"/>
    <property type="match status" value="1"/>
</dbReference>
<evidence type="ECO:0000256" key="3">
    <source>
        <dbReference type="ARBA" id="ARBA00019132"/>
    </source>
</evidence>
<feature type="domain" description="DAMP1 SANT/Myb-like" evidence="11">
    <location>
        <begin position="117"/>
        <end position="200"/>
    </location>
</feature>
<name>A0A507DTP6_9FUNG</name>
<comment type="similarity">
    <text evidence="2">Belongs to the SWC4 family.</text>
</comment>
<dbReference type="GO" id="GO:0000122">
    <property type="term" value="P:negative regulation of transcription by RNA polymerase II"/>
    <property type="evidence" value="ECO:0007669"/>
    <property type="project" value="TreeGrafter"/>
</dbReference>
<keyword evidence="8" id="KW-0175">Coiled coil</keyword>
<dbReference type="STRING" id="109895.A0A507DTP6"/>
<reference evidence="12 13" key="1">
    <citation type="journal article" date="2019" name="Sci. Rep.">
        <title>Comparative genomics of chytrid fungi reveal insights into the obligate biotrophic and pathogenic lifestyle of Synchytrium endobioticum.</title>
        <authorList>
            <person name="van de Vossenberg B.T.L.H."/>
            <person name="Warris S."/>
            <person name="Nguyen H.D.T."/>
            <person name="van Gent-Pelzer M.P.E."/>
            <person name="Joly D.L."/>
            <person name="van de Geest H.C."/>
            <person name="Bonants P.J.M."/>
            <person name="Smith D.S."/>
            <person name="Levesque C.A."/>
            <person name="van der Lee T.A.J."/>
        </authorList>
    </citation>
    <scope>NUCLEOTIDE SEQUENCE [LARGE SCALE GENOMIC DNA]</scope>
    <source>
        <strain evidence="12 13">CBS 809.83</strain>
    </source>
</reference>
<comment type="subcellular location">
    <subcellularLocation>
        <location evidence="1">Nucleus</location>
    </subcellularLocation>
</comment>
<evidence type="ECO:0000313" key="12">
    <source>
        <dbReference type="EMBL" id="TPX54577.1"/>
    </source>
</evidence>
<comment type="caution">
    <text evidence="12">The sequence shown here is derived from an EMBL/GenBank/DDBJ whole genome shotgun (WGS) entry which is preliminary data.</text>
</comment>
<dbReference type="GO" id="GO:0000812">
    <property type="term" value="C:Swr1 complex"/>
    <property type="evidence" value="ECO:0007669"/>
    <property type="project" value="TreeGrafter"/>
</dbReference>
<keyword evidence="13" id="KW-1185">Reference proteome</keyword>
<gene>
    <name evidence="12" type="ORF">PhCBS80983_g05877</name>
</gene>
<feature type="compositionally biased region" description="Basic and acidic residues" evidence="9">
    <location>
        <begin position="29"/>
        <end position="39"/>
    </location>
</feature>
<dbReference type="Pfam" id="PF05499">
    <property type="entry name" value="DMAP1"/>
    <property type="match status" value="1"/>
</dbReference>
<organism evidence="12 13">
    <name type="scientific">Powellomyces hirtus</name>
    <dbReference type="NCBI Taxonomy" id="109895"/>
    <lineage>
        <taxon>Eukaryota</taxon>
        <taxon>Fungi</taxon>
        <taxon>Fungi incertae sedis</taxon>
        <taxon>Chytridiomycota</taxon>
        <taxon>Chytridiomycota incertae sedis</taxon>
        <taxon>Chytridiomycetes</taxon>
        <taxon>Spizellomycetales</taxon>
        <taxon>Powellomycetaceae</taxon>
        <taxon>Powellomyces</taxon>
    </lineage>
</organism>
<dbReference type="InterPro" id="IPR027109">
    <property type="entry name" value="Swc4/Dmap1"/>
</dbReference>
<dbReference type="InterPro" id="IPR008468">
    <property type="entry name" value="DMAP1"/>
</dbReference>
<sequence length="514" mass="57582">MASDIRDIMQLAAADPAAPAATSSIRKAAKADRPKEKKGAFGSDAGATMKNGLARELFMLTGGAPPMVLVKRKYKARPNFSKQTKVAPWVWRAFENPARSDHLQLHHWIKASDDGDYYFAKFNNPLQMVQYTDVEYETTVKNLKYPNIPSWTRAETDYLYSLLKQYDLRWFVVFDRYEWAGHSRKLDDLKERYYTISHALLTARGSTGTELTGYTFNKAHELERKKNLETLYARTLEQIREEEHLYHELRRREQKEERMAKEREAVWHLLRENEHKGSIARELAGLPSGLSSGSAHGSHAVDRNLEKLKKRKSMGTGRRSLSEDGTPGPSAATSGANAETPGAISAGLPTTARKKSRVKEDLVRATPDPDEMSPVPRKYPVGVFARSQKIPPVKPAYIARVHEMMHELGVHYTAKPNMPTAAVCEKFAELQANCQTLLEIKKQSDRLEFELDKLRVRARSVDPDDASAPPSGLKRDTSDLAAADGTPAPTRKRASATPASATQKEAKRQRSAAS</sequence>
<protein>
    <recommendedName>
        <fullName evidence="3">SWR1-complex protein 4</fullName>
    </recommendedName>
</protein>